<accession>A4C9R1</accession>
<evidence type="ECO:0000256" key="1">
    <source>
        <dbReference type="SAM" id="Phobius"/>
    </source>
</evidence>
<dbReference type="STRING" id="87626.PTD2_19927"/>
<keyword evidence="1" id="KW-1133">Transmembrane helix</keyword>
<feature type="transmembrane region" description="Helical" evidence="1">
    <location>
        <begin position="12"/>
        <end position="32"/>
    </location>
</feature>
<feature type="transmembrane region" description="Helical" evidence="1">
    <location>
        <begin position="67"/>
        <end position="90"/>
    </location>
</feature>
<evidence type="ECO:0000313" key="2">
    <source>
        <dbReference type="EMBL" id="EAR28119.1"/>
    </source>
</evidence>
<dbReference type="Proteomes" id="UP000006201">
    <property type="component" value="Unassembled WGS sequence"/>
</dbReference>
<proteinExistence type="predicted"/>
<dbReference type="OrthoDB" id="6315306at2"/>
<dbReference type="RefSeq" id="WP_009839951.1">
    <property type="nucleotide sequence ID" value="NZ_CH959301.1"/>
</dbReference>
<protein>
    <submittedName>
        <fullName evidence="2">Putative orphan protein</fullName>
    </submittedName>
</protein>
<dbReference type="eggNOG" id="ENOG5030YDG">
    <property type="taxonomic scope" value="Bacteria"/>
</dbReference>
<name>A4C9R1_9GAMM</name>
<keyword evidence="1" id="KW-0472">Membrane</keyword>
<keyword evidence="1" id="KW-0812">Transmembrane</keyword>
<reference evidence="2 3" key="1">
    <citation type="submission" date="2006-02" db="EMBL/GenBank/DDBJ databases">
        <authorList>
            <person name="Moran M.A."/>
            <person name="Kjelleberg S."/>
            <person name="Egan S."/>
            <person name="Saunders N."/>
            <person name="Thomas T."/>
            <person name="Ferriera S."/>
            <person name="Johnson J."/>
            <person name="Kravitz S."/>
            <person name="Halpern A."/>
            <person name="Remington K."/>
            <person name="Beeson K."/>
            <person name="Tran B."/>
            <person name="Rogers Y.-H."/>
            <person name="Friedman R."/>
            <person name="Venter J.C."/>
        </authorList>
    </citation>
    <scope>NUCLEOTIDE SEQUENCE [LARGE SCALE GENOMIC DNA]</scope>
    <source>
        <strain evidence="2 3">D2</strain>
    </source>
</reference>
<dbReference type="AlphaFoldDB" id="A4C9R1"/>
<comment type="caution">
    <text evidence="2">The sequence shown here is derived from an EMBL/GenBank/DDBJ whole genome shotgun (WGS) entry which is preliminary data.</text>
</comment>
<feature type="transmembrane region" description="Helical" evidence="1">
    <location>
        <begin position="38"/>
        <end position="55"/>
    </location>
</feature>
<sequence>MNNLFYRERENWFVWLLWGLVGASIGIVISIYTKNSSFSLFAVTGIIALLTWRMAKSRRFSFNRAFKVCFTVFCCSIAPLIFINALSNGVFANVEVVMQVVFAAIIGVVVCLISAVIAKTPPQYY</sequence>
<organism evidence="2 3">
    <name type="scientific">Pseudoalteromonas tunicata D2</name>
    <dbReference type="NCBI Taxonomy" id="87626"/>
    <lineage>
        <taxon>Bacteria</taxon>
        <taxon>Pseudomonadati</taxon>
        <taxon>Pseudomonadota</taxon>
        <taxon>Gammaproteobacteria</taxon>
        <taxon>Alteromonadales</taxon>
        <taxon>Pseudoalteromonadaceae</taxon>
        <taxon>Pseudoalteromonas</taxon>
    </lineage>
</organism>
<evidence type="ECO:0000313" key="3">
    <source>
        <dbReference type="Proteomes" id="UP000006201"/>
    </source>
</evidence>
<feature type="transmembrane region" description="Helical" evidence="1">
    <location>
        <begin position="96"/>
        <end position="118"/>
    </location>
</feature>
<dbReference type="HOGENOM" id="CLU_1990747_0_0_6"/>
<dbReference type="EMBL" id="AAOH01000004">
    <property type="protein sequence ID" value="EAR28119.1"/>
    <property type="molecule type" value="Genomic_DNA"/>
</dbReference>
<keyword evidence="3" id="KW-1185">Reference proteome</keyword>
<gene>
    <name evidence="2" type="ORF">PTD2_19927</name>
</gene>